<evidence type="ECO:0000256" key="1">
    <source>
        <dbReference type="SAM" id="MobiDB-lite"/>
    </source>
</evidence>
<evidence type="ECO:0000313" key="2">
    <source>
        <dbReference type="EMBL" id="ERE50497.1"/>
    </source>
</evidence>
<accession>A0A061HV75</accession>
<feature type="non-terminal residue" evidence="2">
    <location>
        <position position="252"/>
    </location>
</feature>
<name>A0A061HV75_CRIGR</name>
<dbReference type="AlphaFoldDB" id="A0A061HV75"/>
<proteinExistence type="predicted"/>
<feature type="region of interest" description="Disordered" evidence="1">
    <location>
        <begin position="165"/>
        <end position="184"/>
    </location>
</feature>
<dbReference type="Proteomes" id="UP000030759">
    <property type="component" value="Unassembled WGS sequence"/>
</dbReference>
<protein>
    <submittedName>
        <fullName evidence="2">Uncharacterized protein</fullName>
    </submittedName>
</protein>
<reference evidence="3" key="1">
    <citation type="journal article" date="2013" name="Nat. Biotechnol.">
        <title>Chinese hamster genome sequenced from sorted chromosomes.</title>
        <authorList>
            <person name="Brinkrolf K."/>
            <person name="Rupp O."/>
            <person name="Laux H."/>
            <person name="Kollin F."/>
            <person name="Ernst W."/>
            <person name="Linke B."/>
            <person name="Kofler R."/>
            <person name="Romand S."/>
            <person name="Hesse F."/>
            <person name="Budach W.E."/>
            <person name="Galosy S."/>
            <person name="Muller D."/>
            <person name="Noll T."/>
            <person name="Wienberg J."/>
            <person name="Jostock T."/>
            <person name="Leonard M."/>
            <person name="Grillari J."/>
            <person name="Tauch A."/>
            <person name="Goesmann A."/>
            <person name="Helk B."/>
            <person name="Mott J.E."/>
            <person name="Puhler A."/>
            <person name="Borth N."/>
        </authorList>
    </citation>
    <scope>NUCLEOTIDE SEQUENCE [LARGE SCALE GENOMIC DNA]</scope>
    <source>
        <strain evidence="3">17A/GY</strain>
    </source>
</reference>
<dbReference type="EMBL" id="KE688990">
    <property type="protein sequence ID" value="ERE50497.1"/>
    <property type="molecule type" value="Genomic_DNA"/>
</dbReference>
<gene>
    <name evidence="2" type="ORF">H671_21456</name>
</gene>
<sequence>MLWRTRKRFSENTPLHGCVGASTDQSRSLGQGATLRFCNNGRIHLSRLKEASTAVKESISDDKTIDLMLQRSPLGLPAQISVLHILKRKQNHRKRHTQAQRENVPCHTCSVVLEALAPTTQIEHKFGEPLAFCCVPSRRRRCKTRLRGSDVGALLQQFAWHASGSPIGHGERGKRRTAAKRPRNPANEHIQGMRCFAAYASQLLLLHPEGDDLGTRAFNVKARSLTCLELLLCQTLKALGDLKSLFCQIFQL</sequence>
<organism evidence="2 3">
    <name type="scientific">Cricetulus griseus</name>
    <name type="common">Chinese hamster</name>
    <name type="synonym">Cricetulus barabensis griseus</name>
    <dbReference type="NCBI Taxonomy" id="10029"/>
    <lineage>
        <taxon>Eukaryota</taxon>
        <taxon>Metazoa</taxon>
        <taxon>Chordata</taxon>
        <taxon>Craniata</taxon>
        <taxon>Vertebrata</taxon>
        <taxon>Euteleostomi</taxon>
        <taxon>Mammalia</taxon>
        <taxon>Eutheria</taxon>
        <taxon>Euarchontoglires</taxon>
        <taxon>Glires</taxon>
        <taxon>Rodentia</taxon>
        <taxon>Myomorpha</taxon>
        <taxon>Muroidea</taxon>
        <taxon>Cricetidae</taxon>
        <taxon>Cricetinae</taxon>
        <taxon>Cricetulus</taxon>
    </lineage>
</organism>
<evidence type="ECO:0000313" key="3">
    <source>
        <dbReference type="Proteomes" id="UP000030759"/>
    </source>
</evidence>
<feature type="compositionally biased region" description="Basic residues" evidence="1">
    <location>
        <begin position="172"/>
        <end position="183"/>
    </location>
</feature>